<evidence type="ECO:0000256" key="6">
    <source>
        <dbReference type="ARBA" id="ARBA00023136"/>
    </source>
</evidence>
<keyword evidence="4 7" id="KW-0812">Transmembrane</keyword>
<dbReference type="GO" id="GO:0005886">
    <property type="term" value="C:plasma membrane"/>
    <property type="evidence" value="ECO:0007669"/>
    <property type="project" value="UniProtKB-SubCell"/>
</dbReference>
<dbReference type="RefSeq" id="WP_245978492.1">
    <property type="nucleotide sequence ID" value="NZ_AP019700.1"/>
</dbReference>
<dbReference type="InterPro" id="IPR035906">
    <property type="entry name" value="MetI-like_sf"/>
</dbReference>
<feature type="transmembrane region" description="Helical" evidence="7">
    <location>
        <begin position="71"/>
        <end position="95"/>
    </location>
</feature>
<evidence type="ECO:0000259" key="8">
    <source>
        <dbReference type="PROSITE" id="PS50928"/>
    </source>
</evidence>
<reference evidence="9 10" key="1">
    <citation type="submission" date="2018-11" db="EMBL/GenBank/DDBJ databases">
        <title>Genomic Encyclopedia of Type Strains, Phase IV (KMG-IV): sequencing the most valuable type-strain genomes for metagenomic binning, comparative biology and taxonomic classification.</title>
        <authorList>
            <person name="Goeker M."/>
        </authorList>
    </citation>
    <scope>NUCLEOTIDE SEQUENCE [LARGE SCALE GENOMIC DNA]</scope>
    <source>
        <strain evidence="9 10">DSM 5900</strain>
    </source>
</reference>
<name>A0A3N1KTB1_9PROT</name>
<evidence type="ECO:0000313" key="9">
    <source>
        <dbReference type="EMBL" id="ROP83821.1"/>
    </source>
</evidence>
<feature type="domain" description="ABC transmembrane type-1" evidence="8">
    <location>
        <begin position="346"/>
        <end position="552"/>
    </location>
</feature>
<feature type="transmembrane region" description="Helical" evidence="7">
    <location>
        <begin position="383"/>
        <end position="408"/>
    </location>
</feature>
<keyword evidence="10" id="KW-1185">Reference proteome</keyword>
<organism evidence="9 10">
    <name type="scientific">Stella humosa</name>
    <dbReference type="NCBI Taxonomy" id="94"/>
    <lineage>
        <taxon>Bacteria</taxon>
        <taxon>Pseudomonadati</taxon>
        <taxon>Pseudomonadota</taxon>
        <taxon>Alphaproteobacteria</taxon>
        <taxon>Rhodospirillales</taxon>
        <taxon>Stellaceae</taxon>
        <taxon>Stella</taxon>
    </lineage>
</organism>
<keyword evidence="2" id="KW-0813">Transport</keyword>
<comment type="subcellular location">
    <subcellularLocation>
        <location evidence="1">Cell membrane</location>
        <topology evidence="1">Multi-pass membrane protein</topology>
    </subcellularLocation>
</comment>
<feature type="transmembrane region" description="Helical" evidence="7">
    <location>
        <begin position="537"/>
        <end position="557"/>
    </location>
</feature>
<feature type="transmembrane region" description="Helical" evidence="7">
    <location>
        <begin position="26"/>
        <end position="51"/>
    </location>
</feature>
<gene>
    <name evidence="9" type="ORF">EDC65_4470</name>
</gene>
<keyword evidence="6 7" id="KW-0472">Membrane</keyword>
<dbReference type="EMBL" id="RJKX01000016">
    <property type="protein sequence ID" value="ROP83821.1"/>
    <property type="molecule type" value="Genomic_DNA"/>
</dbReference>
<dbReference type="Proteomes" id="UP000278222">
    <property type="component" value="Unassembled WGS sequence"/>
</dbReference>
<proteinExistence type="predicted"/>
<feature type="transmembrane region" description="Helical" evidence="7">
    <location>
        <begin position="107"/>
        <end position="125"/>
    </location>
</feature>
<dbReference type="SUPFAM" id="SSF161098">
    <property type="entry name" value="MetI-like"/>
    <property type="match status" value="2"/>
</dbReference>
<evidence type="ECO:0000313" key="10">
    <source>
        <dbReference type="Proteomes" id="UP000278222"/>
    </source>
</evidence>
<evidence type="ECO:0000256" key="7">
    <source>
        <dbReference type="SAM" id="Phobius"/>
    </source>
</evidence>
<feature type="transmembrane region" description="Helical" evidence="7">
    <location>
        <begin position="420"/>
        <end position="441"/>
    </location>
</feature>
<feature type="transmembrane region" description="Helical" evidence="7">
    <location>
        <begin position="299"/>
        <end position="330"/>
    </location>
</feature>
<dbReference type="AlphaFoldDB" id="A0A3N1KTB1"/>
<evidence type="ECO:0000256" key="2">
    <source>
        <dbReference type="ARBA" id="ARBA00022448"/>
    </source>
</evidence>
<feature type="domain" description="ABC transmembrane type-1" evidence="8">
    <location>
        <begin position="69"/>
        <end position="274"/>
    </location>
</feature>
<feature type="transmembrane region" description="Helical" evidence="7">
    <location>
        <begin position="159"/>
        <end position="180"/>
    </location>
</feature>
<dbReference type="InterPro" id="IPR000515">
    <property type="entry name" value="MetI-like"/>
</dbReference>
<feature type="transmembrane region" description="Helical" evidence="7">
    <location>
        <begin position="350"/>
        <end position="371"/>
    </location>
</feature>
<dbReference type="GO" id="GO:0055085">
    <property type="term" value="P:transmembrane transport"/>
    <property type="evidence" value="ECO:0007669"/>
    <property type="project" value="InterPro"/>
</dbReference>
<evidence type="ECO:0000256" key="5">
    <source>
        <dbReference type="ARBA" id="ARBA00022989"/>
    </source>
</evidence>
<sequence>MTDAALSGPVTAAIPDRPRTRSGARVWAWLAIGIATLVSIPLMAVFANLLAPSDGVWIHLASTVLPRYVANTLWLALGVGLGTLVIGTAAAWLVTMYRFPGWRVFEWALLLPLAAPGYVMAYAYADFLQFVGPVQTALRAGMGWSRGDYWFPEIRSVGGAAFVLTLAAYPYVYLLARAAFLSQSVCVLEVSRTLGCGQWRMFFRVALPLARPSLVAGVALALMETLAEFGAVQHFGIDTFTTGIYRTWFAMGTPVAAAQLSALLVTCVAVLVVVERWSRGQARFHHTTPRYRRLPVQRLGMAGSVVAILVCALPILLGFFVPGGVLLQMAMTGGDPLFGPQFLGFARNSLLLGAMAAVLVVSVAVVLAYAARLAPGPAVRTAVRLATLGYAMPGAVIAVGILIAFGAFDSALDAWARRTLGLSTGLLFSGTAFALLMAYLVRFLAVAFNAAESSLARVTPHIDQASRVLGQGPRGTLWRVHLPMLRGGLLTGALLVFVDVMKELPATLIVRPFDFDTLAIRAYRLASDERLAESSTASLAIVVAGILPVMLLSRAIGRARPGA</sequence>
<dbReference type="PANTHER" id="PTHR30183">
    <property type="entry name" value="MOLYBDENUM TRANSPORT SYSTEM PERMEASE PROTEIN MODB"/>
    <property type="match status" value="1"/>
</dbReference>
<protein>
    <submittedName>
        <fullName evidence="9">Iron(III) transport system permease protein</fullName>
    </submittedName>
</protein>
<evidence type="ECO:0000256" key="3">
    <source>
        <dbReference type="ARBA" id="ARBA00022475"/>
    </source>
</evidence>
<comment type="caution">
    <text evidence="9">The sequence shown here is derived from an EMBL/GenBank/DDBJ whole genome shotgun (WGS) entry which is preliminary data.</text>
</comment>
<dbReference type="PROSITE" id="PS50928">
    <property type="entry name" value="ABC_TM1"/>
    <property type="match status" value="2"/>
</dbReference>
<feature type="transmembrane region" description="Helical" evidence="7">
    <location>
        <begin position="201"/>
        <end position="223"/>
    </location>
</feature>
<dbReference type="FunFam" id="1.10.3720.10:FF:000088">
    <property type="entry name" value="Iron(III) ABC transporter, permease protein"/>
    <property type="match status" value="1"/>
</dbReference>
<feature type="transmembrane region" description="Helical" evidence="7">
    <location>
        <begin position="256"/>
        <end position="278"/>
    </location>
</feature>
<keyword evidence="5 7" id="KW-1133">Transmembrane helix</keyword>
<keyword evidence="3" id="KW-1003">Cell membrane</keyword>
<dbReference type="PANTHER" id="PTHR30183:SF2">
    <property type="entry name" value="IRON UTILIZATION PROTEIN"/>
    <property type="match status" value="1"/>
</dbReference>
<dbReference type="Gene3D" id="1.10.3720.10">
    <property type="entry name" value="MetI-like"/>
    <property type="match status" value="2"/>
</dbReference>
<evidence type="ECO:0000256" key="1">
    <source>
        <dbReference type="ARBA" id="ARBA00004651"/>
    </source>
</evidence>
<accession>A0A3N1KTB1</accession>
<dbReference type="CDD" id="cd06261">
    <property type="entry name" value="TM_PBP2"/>
    <property type="match status" value="2"/>
</dbReference>
<evidence type="ECO:0000256" key="4">
    <source>
        <dbReference type="ARBA" id="ARBA00022692"/>
    </source>
</evidence>